<organism evidence="2 3">
    <name type="scientific">Phaeosphaeria nodorum (strain SN15 / ATCC MYA-4574 / FGSC 10173)</name>
    <name type="common">Glume blotch fungus</name>
    <name type="synonym">Parastagonospora nodorum</name>
    <dbReference type="NCBI Taxonomy" id="321614"/>
    <lineage>
        <taxon>Eukaryota</taxon>
        <taxon>Fungi</taxon>
        <taxon>Dikarya</taxon>
        <taxon>Ascomycota</taxon>
        <taxon>Pezizomycotina</taxon>
        <taxon>Dothideomycetes</taxon>
        <taxon>Pleosporomycetidae</taxon>
        <taxon>Pleosporales</taxon>
        <taxon>Pleosporineae</taxon>
        <taxon>Phaeosphaeriaceae</taxon>
        <taxon>Parastagonospora</taxon>
    </lineage>
</organism>
<dbReference type="GeneID" id="5970834"/>
<dbReference type="InParanoid" id="Q0UXW1"/>
<dbReference type="KEGG" id="pno:SNOG_03403"/>
<name>Q0UXW1_PHANO</name>
<feature type="region of interest" description="Disordered" evidence="1">
    <location>
        <begin position="15"/>
        <end position="47"/>
    </location>
</feature>
<protein>
    <submittedName>
        <fullName evidence="2">Uncharacterized protein</fullName>
    </submittedName>
</protein>
<gene>
    <name evidence="2" type="ORF">SNOG_03403</name>
</gene>
<feature type="compositionally biased region" description="Low complexity" evidence="1">
    <location>
        <begin position="29"/>
        <end position="41"/>
    </location>
</feature>
<proteinExistence type="predicted"/>
<dbReference type="RefSeq" id="XP_001793971.1">
    <property type="nucleotide sequence ID" value="XM_001793919.1"/>
</dbReference>
<dbReference type="EMBL" id="CH445329">
    <property type="protein sequence ID" value="EAT88608.1"/>
    <property type="molecule type" value="Genomic_DNA"/>
</dbReference>
<evidence type="ECO:0000313" key="3">
    <source>
        <dbReference type="Proteomes" id="UP000001055"/>
    </source>
</evidence>
<dbReference type="AlphaFoldDB" id="Q0UXW1"/>
<reference evidence="3" key="1">
    <citation type="journal article" date="2007" name="Plant Cell">
        <title>Dothideomycete-plant interactions illuminated by genome sequencing and EST analysis of the wheat pathogen Stagonospora nodorum.</title>
        <authorList>
            <person name="Hane J.K."/>
            <person name="Lowe R.G."/>
            <person name="Solomon P.S."/>
            <person name="Tan K.C."/>
            <person name="Schoch C.L."/>
            <person name="Spatafora J.W."/>
            <person name="Crous P.W."/>
            <person name="Kodira C."/>
            <person name="Birren B.W."/>
            <person name="Galagan J.E."/>
            <person name="Torriani S.F."/>
            <person name="McDonald B.A."/>
            <person name="Oliver R.P."/>
        </authorList>
    </citation>
    <scope>NUCLEOTIDE SEQUENCE [LARGE SCALE GENOMIC DNA]</scope>
    <source>
        <strain evidence="3">SN15 / ATCC MYA-4574 / FGSC 10173</strain>
    </source>
</reference>
<sequence>MNTLTSSCGISPLSHILPNEPLEDRAAAPRRTQQARTAAAPKTEPKKEIMKNQTIVIDTQETETMEVGSALHWVELILWCLFWIARHLA</sequence>
<evidence type="ECO:0000256" key="1">
    <source>
        <dbReference type="SAM" id="MobiDB-lite"/>
    </source>
</evidence>
<accession>Q0UXW1</accession>
<dbReference type="Proteomes" id="UP000001055">
    <property type="component" value="Unassembled WGS sequence"/>
</dbReference>
<evidence type="ECO:0000313" key="2">
    <source>
        <dbReference type="EMBL" id="EAT88608.1"/>
    </source>
</evidence>